<dbReference type="SUPFAM" id="SSF53613">
    <property type="entry name" value="Ribokinase-like"/>
    <property type="match status" value="1"/>
</dbReference>
<protein>
    <submittedName>
        <fullName evidence="7">Carbohydrate kinase</fullName>
    </submittedName>
</protein>
<sequence length="292" mass="31720">MNTVFCYGEMLWDMLPDGPQPGGAPLNVAYHLSKMGIAAGIISRVGADDNGTSLIELATQWGLNADFIQTDDLKDTSKAVAKMNGTEVTYDILQNVAWDFIETNAAIKKEVKAAPYLIYGSLASRNEVSRDSLFELLSIGNTNVFDVNLRAPHYTRDILEKLLTAADIVKFNQDELGIVYGFYFNEDADESAKVAFIMSEFAIAEVLVTKGAHGASYYNAGGAWHVSSFQISVADTIGSGDSFLAAFIANHSKGENPGTTLRKAMAMGCFIATKKGGCPDYNLNDYQLFLNQ</sequence>
<dbReference type="PROSITE" id="PS00584">
    <property type="entry name" value="PFKB_KINASES_2"/>
    <property type="match status" value="1"/>
</dbReference>
<dbReference type="EMBL" id="BAABFT010000004">
    <property type="protein sequence ID" value="GAA4320230.1"/>
    <property type="molecule type" value="Genomic_DNA"/>
</dbReference>
<gene>
    <name evidence="7" type="ORF">GCM10023149_19390</name>
</gene>
<comment type="caution">
    <text evidence="7">The sequence shown here is derived from an EMBL/GenBank/DDBJ whole genome shotgun (WGS) entry which is preliminary data.</text>
</comment>
<accession>A0ABP8GA16</accession>
<keyword evidence="8" id="KW-1185">Reference proteome</keyword>
<dbReference type="PANTHER" id="PTHR43085">
    <property type="entry name" value="HEXOKINASE FAMILY MEMBER"/>
    <property type="match status" value="1"/>
</dbReference>
<organism evidence="7 8">
    <name type="scientific">Mucilaginibacter gynuensis</name>
    <dbReference type="NCBI Taxonomy" id="1302236"/>
    <lineage>
        <taxon>Bacteria</taxon>
        <taxon>Pseudomonadati</taxon>
        <taxon>Bacteroidota</taxon>
        <taxon>Sphingobacteriia</taxon>
        <taxon>Sphingobacteriales</taxon>
        <taxon>Sphingobacteriaceae</taxon>
        <taxon>Mucilaginibacter</taxon>
    </lineage>
</organism>
<dbReference type="InterPro" id="IPR029056">
    <property type="entry name" value="Ribokinase-like"/>
</dbReference>
<dbReference type="InterPro" id="IPR011611">
    <property type="entry name" value="PfkB_dom"/>
</dbReference>
<dbReference type="RefSeq" id="WP_345210853.1">
    <property type="nucleotide sequence ID" value="NZ_BAABFT010000004.1"/>
</dbReference>
<dbReference type="Gene3D" id="3.40.1190.20">
    <property type="match status" value="1"/>
</dbReference>
<evidence type="ECO:0000259" key="6">
    <source>
        <dbReference type="Pfam" id="PF00294"/>
    </source>
</evidence>
<evidence type="ECO:0000256" key="3">
    <source>
        <dbReference type="ARBA" id="ARBA00022741"/>
    </source>
</evidence>
<dbReference type="InterPro" id="IPR050306">
    <property type="entry name" value="PfkB_Carbo_kinase"/>
</dbReference>
<proteinExistence type="inferred from homology"/>
<evidence type="ECO:0000256" key="5">
    <source>
        <dbReference type="ARBA" id="ARBA00022840"/>
    </source>
</evidence>
<keyword evidence="4 7" id="KW-0418">Kinase</keyword>
<feature type="domain" description="Carbohydrate kinase PfkB" evidence="6">
    <location>
        <begin position="20"/>
        <end position="278"/>
    </location>
</feature>
<dbReference type="Pfam" id="PF00294">
    <property type="entry name" value="PfkB"/>
    <property type="match status" value="1"/>
</dbReference>
<dbReference type="CDD" id="cd01167">
    <property type="entry name" value="bac_FRK"/>
    <property type="match status" value="1"/>
</dbReference>
<evidence type="ECO:0000256" key="4">
    <source>
        <dbReference type="ARBA" id="ARBA00022777"/>
    </source>
</evidence>
<keyword evidence="2" id="KW-0808">Transferase</keyword>
<keyword evidence="5" id="KW-0067">ATP-binding</keyword>
<evidence type="ECO:0000313" key="7">
    <source>
        <dbReference type="EMBL" id="GAA4320230.1"/>
    </source>
</evidence>
<name>A0ABP8GA16_9SPHI</name>
<dbReference type="Proteomes" id="UP001500582">
    <property type="component" value="Unassembled WGS sequence"/>
</dbReference>
<comment type="similarity">
    <text evidence="1">Belongs to the carbohydrate kinase PfkB family.</text>
</comment>
<keyword evidence="3" id="KW-0547">Nucleotide-binding</keyword>
<dbReference type="PANTHER" id="PTHR43085:SF1">
    <property type="entry name" value="PSEUDOURIDINE KINASE-RELATED"/>
    <property type="match status" value="1"/>
</dbReference>
<dbReference type="GO" id="GO:0016301">
    <property type="term" value="F:kinase activity"/>
    <property type="evidence" value="ECO:0007669"/>
    <property type="project" value="UniProtKB-KW"/>
</dbReference>
<evidence type="ECO:0000256" key="2">
    <source>
        <dbReference type="ARBA" id="ARBA00022679"/>
    </source>
</evidence>
<evidence type="ECO:0000256" key="1">
    <source>
        <dbReference type="ARBA" id="ARBA00010688"/>
    </source>
</evidence>
<dbReference type="PROSITE" id="PS00583">
    <property type="entry name" value="PFKB_KINASES_1"/>
    <property type="match status" value="1"/>
</dbReference>
<evidence type="ECO:0000313" key="8">
    <source>
        <dbReference type="Proteomes" id="UP001500582"/>
    </source>
</evidence>
<reference evidence="8" key="1">
    <citation type="journal article" date="2019" name="Int. J. Syst. Evol. Microbiol.">
        <title>The Global Catalogue of Microorganisms (GCM) 10K type strain sequencing project: providing services to taxonomists for standard genome sequencing and annotation.</title>
        <authorList>
            <consortium name="The Broad Institute Genomics Platform"/>
            <consortium name="The Broad Institute Genome Sequencing Center for Infectious Disease"/>
            <person name="Wu L."/>
            <person name="Ma J."/>
        </authorList>
    </citation>
    <scope>NUCLEOTIDE SEQUENCE [LARGE SCALE GENOMIC DNA]</scope>
    <source>
        <strain evidence="8">JCM 17705</strain>
    </source>
</reference>
<dbReference type="InterPro" id="IPR002173">
    <property type="entry name" value="Carboh/pur_kinase_PfkB_CS"/>
</dbReference>